<gene>
    <name evidence="1" type="ORF">BN851_0084100</name>
</gene>
<accession>A0A090MFA7</accession>
<protein>
    <submittedName>
        <fullName evidence="1">WGS project CBMG000000000 data, contig CS5907-c001671</fullName>
    </submittedName>
</protein>
<dbReference type="PANTHER" id="PTHR13384:SF19">
    <property type="entry name" value="G PATCH DOMAIN-CONTAINING PROTEIN 1"/>
    <property type="match status" value="1"/>
</dbReference>
<sequence>MALLLMGTQAYFAIFSDDSDEEKETSIVNNVENPDKKVQAANATLNRLIAGDFLESLGKELGLEVPADGPISSNQDRNLKDFPELRVAKGQRICSGRPAT</sequence>
<dbReference type="GO" id="GO:0003723">
    <property type="term" value="F:RNA binding"/>
    <property type="evidence" value="ECO:0007669"/>
    <property type="project" value="TreeGrafter"/>
</dbReference>
<comment type="caution">
    <text evidence="1">The sequence shown here is derived from an EMBL/GenBank/DDBJ whole genome shotgun (WGS) entry which is preliminary data.</text>
</comment>
<reference evidence="1" key="1">
    <citation type="submission" date="2013-05" db="EMBL/GenBank/DDBJ databases">
        <title>Draft genome sequences of six wheat associated Fusarium spp. isolates.</title>
        <authorList>
            <person name="Moolhuijzen P.M."/>
            <person name="Manners J.M."/>
            <person name="Wilcox S."/>
            <person name="Bellgard M.I."/>
            <person name="Gardiner D.M."/>
        </authorList>
    </citation>
    <scope>NUCLEOTIDE SEQUENCE</scope>
    <source>
        <strain evidence="1">CS5907</strain>
    </source>
</reference>
<dbReference type="PANTHER" id="PTHR13384">
    <property type="entry name" value="G PATCH DOMAIN-CONTAINING PROTEIN 1"/>
    <property type="match status" value="1"/>
</dbReference>
<dbReference type="AlphaFoldDB" id="A0A090MFA7"/>
<dbReference type="EMBL" id="CBMG010001667">
    <property type="protein sequence ID" value="CEG03657.1"/>
    <property type="molecule type" value="Genomic_DNA"/>
</dbReference>
<organism evidence="1">
    <name type="scientific">Fusarium acuminatum CS5907</name>
    <dbReference type="NCBI Taxonomy" id="1318461"/>
    <lineage>
        <taxon>Eukaryota</taxon>
        <taxon>Fungi</taxon>
        <taxon>Dikarya</taxon>
        <taxon>Ascomycota</taxon>
        <taxon>Pezizomycotina</taxon>
        <taxon>Sordariomycetes</taxon>
        <taxon>Hypocreomycetidae</taxon>
        <taxon>Hypocreales</taxon>
        <taxon>Nectriaceae</taxon>
        <taxon>Fusarium</taxon>
        <taxon>Fusarium tricinctum species complex</taxon>
    </lineage>
</organism>
<dbReference type="GO" id="GO:0005634">
    <property type="term" value="C:nucleus"/>
    <property type="evidence" value="ECO:0007669"/>
    <property type="project" value="TreeGrafter"/>
</dbReference>
<evidence type="ECO:0000313" key="1">
    <source>
        <dbReference type="EMBL" id="CEG03657.1"/>
    </source>
</evidence>
<name>A0A090MFA7_9HYPO</name>
<proteinExistence type="predicted"/>